<dbReference type="GeneID" id="40078925"/>
<sequence>MRQLPEGMAEALAGSSVAARIQFNVWYNGDLIAQDVPVGAWSTDWDSSQQIVSSTNATVLDEDGTLTPWAVDDALGVAGPMLQTQLVVGDTSINVGFQRITESEPEETWRIVGGRLLWVPGAATIPVTAQDLTVMASGSRFMAPERVPLNATVFSEVRRLLRGITDVIIAPTLVDVNVPRSMVYKEDRMDAIEDLIKGVGGAHRMAGGGQFEVYDPTVETSVFEIRGGDEGQLINLKRKLSIEGLYNAVISQNTLDGGQEIQGVAVEESGPLRLDGPHGRWPMFRSAPFAETQDSINKDAATALTNRVKSRTVVLPLRTTLNPAVEVGDWVTAKLPILTGQEVTIPGRVTSISWSGDGNGIGSMELKIVTKLADMEAVSRLIRGTTWDR</sequence>
<reference evidence="2" key="1">
    <citation type="submission" date="2015-11" db="EMBL/GenBank/DDBJ databases">
        <authorList>
            <person name="Dogans D."/>
            <person name="Schneider V.M."/>
            <person name="Bradley K.W."/>
            <person name="Asai D.J."/>
            <person name="Bowman C.A."/>
            <person name="Russell D.A."/>
            <person name="Pope W.H."/>
            <person name="Jacobs-Sera D."/>
            <person name="Hendrix R.W."/>
            <person name="Hatfull G.F."/>
        </authorList>
    </citation>
    <scope>NUCLEOTIDE SEQUENCE [LARGE SCALE GENOMIC DNA]</scope>
</reference>
<dbReference type="RefSeq" id="YP_009603059.1">
    <property type="nucleotide sequence ID" value="NC_041947.1"/>
</dbReference>
<protein>
    <submittedName>
        <fullName evidence="1">Minor tail protein</fullName>
    </submittedName>
</protein>
<evidence type="ECO:0000313" key="2">
    <source>
        <dbReference type="Proteomes" id="UP000222336"/>
    </source>
</evidence>
<evidence type="ECO:0000313" key="1">
    <source>
        <dbReference type="EMBL" id="ALY09594.1"/>
    </source>
</evidence>
<dbReference type="EMBL" id="KU160654">
    <property type="protein sequence ID" value="ALY09594.1"/>
    <property type="molecule type" value="Genomic_DNA"/>
</dbReference>
<organism evidence="1 2">
    <name type="scientific">Arthrobacter phage Laroye</name>
    <dbReference type="NCBI Taxonomy" id="1772305"/>
    <lineage>
        <taxon>Viruses</taxon>
        <taxon>Duplodnaviria</taxon>
        <taxon>Heunggongvirae</taxon>
        <taxon>Uroviricota</taxon>
        <taxon>Caudoviricetes</taxon>
        <taxon>Laroyevirus</taxon>
        <taxon>Laroyevirus laroye</taxon>
    </lineage>
</organism>
<accession>A0A0U4IM14</accession>
<keyword evidence="2" id="KW-1185">Reference proteome</keyword>
<dbReference type="Proteomes" id="UP000222336">
    <property type="component" value="Segment"/>
</dbReference>
<dbReference type="KEGG" id="vg:40078925"/>
<name>A0A0U4IM14_9CAUD</name>
<proteinExistence type="predicted"/>
<gene>
    <name evidence="1" type="primary">69</name>
    <name evidence="1" type="ORF">LAROYE_69</name>
</gene>